<dbReference type="Proteomes" id="UP000277749">
    <property type="component" value="Segment"/>
</dbReference>
<dbReference type="SUPFAM" id="SSF53448">
    <property type="entry name" value="Nucleotide-diphospho-sugar transferases"/>
    <property type="match status" value="1"/>
</dbReference>
<accession>A0A3Q8Q713</accession>
<evidence type="ECO:0000313" key="1">
    <source>
        <dbReference type="EMBL" id="AZI75788.1"/>
    </source>
</evidence>
<protein>
    <submittedName>
        <fullName evidence="1">Uncharacterized protein</fullName>
    </submittedName>
</protein>
<organism evidence="1 2">
    <name type="scientific">Sulfolobales Beppu filamentous virus 2</name>
    <dbReference type="NCBI Taxonomy" id="2493123"/>
    <lineage>
        <taxon>Viruses</taxon>
        <taxon>Adnaviria</taxon>
        <taxon>Zilligvirae</taxon>
        <taxon>Taleaviricota</taxon>
        <taxon>Tokiviricetes</taxon>
        <taxon>Ligamenvirales</taxon>
        <taxon>Lipothrixviridae</taxon>
        <taxon>Alphalipothrixvirus</taxon>
        <taxon>Alphalipothrixvirus umijigokuense</taxon>
    </lineage>
</organism>
<reference evidence="1 2" key="1">
    <citation type="journal article" date="2018" name="Environ. Microbiol.">
        <title>New archaeal viruses discovered by metagenomic analysis of viral communities in enrichment cultures.</title>
        <authorList>
            <person name="Liu Y."/>
            <person name="Brandt D."/>
            <person name="Ishino S."/>
            <person name="Ishino Y."/>
            <person name="Koonin E.V."/>
            <person name="Kalinowski J."/>
            <person name="Krupovic M."/>
            <person name="Prangishvili D."/>
        </authorList>
    </citation>
    <scope>NUCLEOTIDE SEQUENCE [LARGE SCALE GENOMIC DNA]</scope>
</reference>
<dbReference type="Gene3D" id="3.90.550.40">
    <property type="match status" value="1"/>
</dbReference>
<gene>
    <name evidence="1" type="ORF">SBFV2_gp21</name>
</gene>
<proteinExistence type="predicted"/>
<dbReference type="EMBL" id="MK064563">
    <property type="protein sequence ID" value="AZI75788.1"/>
    <property type="molecule type" value="Genomic_DNA"/>
</dbReference>
<sequence length="203" mass="23519">MAKFTVCVPSGWLIKADPIFRIFSFVQSAVKHRVYFYMAVSNRVDLNRSICVKTALDRSENLIMIDSDVVPLQPFDEVAQILREDEKDADIVIGVIATRLGILARPFVKEGDRFYPEFASMGFVYMPLRTLKKLEIVDWYRIRPDAQFPMYFRYTSNMSEDGEFFERMRKKGMKVLADKRIKLVHVKDAGIMVSENGDIKLTL</sequence>
<name>A0A3Q8Q713_9VIRU</name>
<keyword evidence="2" id="KW-1185">Reference proteome</keyword>
<dbReference type="InterPro" id="IPR029044">
    <property type="entry name" value="Nucleotide-diphossugar_trans"/>
</dbReference>
<evidence type="ECO:0000313" key="2">
    <source>
        <dbReference type="Proteomes" id="UP000277749"/>
    </source>
</evidence>